<dbReference type="Proteomes" id="UP000046393">
    <property type="component" value="Unplaced"/>
</dbReference>
<evidence type="ECO:0000313" key="1">
    <source>
        <dbReference type="Proteomes" id="UP000046393"/>
    </source>
</evidence>
<proteinExistence type="predicted"/>
<name>A0A0N5A848_9BILA</name>
<keyword evidence="1" id="KW-1185">Reference proteome</keyword>
<sequence length="119" mass="13482">MRMNGDQMTGFFVRTFWPTNKIELSPNKNAVGEKFENETAKNENRVKVTANRMQIVSMFIDGAESSLATANLLVFQCPIQLAECQCNSLDRLYSVAILIYDSRNTRCLLTISSFPVVTY</sequence>
<evidence type="ECO:0000313" key="2">
    <source>
        <dbReference type="WBParaSite" id="SMUV_0000022801-mRNA-1"/>
    </source>
</evidence>
<dbReference type="AlphaFoldDB" id="A0A0N5A848"/>
<organism evidence="1 2">
    <name type="scientific">Syphacia muris</name>
    <dbReference type="NCBI Taxonomy" id="451379"/>
    <lineage>
        <taxon>Eukaryota</taxon>
        <taxon>Metazoa</taxon>
        <taxon>Ecdysozoa</taxon>
        <taxon>Nematoda</taxon>
        <taxon>Chromadorea</taxon>
        <taxon>Rhabditida</taxon>
        <taxon>Spirurina</taxon>
        <taxon>Oxyuridomorpha</taxon>
        <taxon>Oxyuroidea</taxon>
        <taxon>Oxyuridae</taxon>
        <taxon>Syphacia</taxon>
    </lineage>
</organism>
<reference evidence="2" key="1">
    <citation type="submission" date="2017-02" db="UniProtKB">
        <authorList>
            <consortium name="WormBaseParasite"/>
        </authorList>
    </citation>
    <scope>IDENTIFICATION</scope>
</reference>
<dbReference type="WBParaSite" id="SMUV_0000022801-mRNA-1">
    <property type="protein sequence ID" value="SMUV_0000022801-mRNA-1"/>
    <property type="gene ID" value="SMUV_0000022801"/>
</dbReference>
<accession>A0A0N5A848</accession>
<protein>
    <submittedName>
        <fullName evidence="2">Uncharacterized protein</fullName>
    </submittedName>
</protein>